<evidence type="ECO:0000313" key="2">
    <source>
        <dbReference type="EMBL" id="SDC61345.1"/>
    </source>
</evidence>
<accession>A0A1G6N2I2</accession>
<dbReference type="Proteomes" id="UP000242949">
    <property type="component" value="Unassembled WGS sequence"/>
</dbReference>
<dbReference type="EMBL" id="FMYI01000013">
    <property type="protein sequence ID" value="SDC61345.1"/>
    <property type="molecule type" value="Genomic_DNA"/>
</dbReference>
<dbReference type="AlphaFoldDB" id="A0A1G6N2I2"/>
<keyword evidence="3" id="KW-1185">Reference proteome</keyword>
<sequence length="133" mass="14344">MKRKMIVFSSALLIMLLVGVSVTFATTYTSSVSVSTNSSLEGATRSYDAGTHNISMDVYDYDFGDSTNVDISVRSGGFWTGHDVHAETNANLSGYGVSEHVLGYVPQGDYFYFFSTSQSRGGFSADPVIMSSN</sequence>
<evidence type="ECO:0000313" key="3">
    <source>
        <dbReference type="Proteomes" id="UP000242949"/>
    </source>
</evidence>
<keyword evidence="1" id="KW-0732">Signal</keyword>
<reference evidence="3" key="1">
    <citation type="submission" date="2016-09" db="EMBL/GenBank/DDBJ databases">
        <authorList>
            <person name="Varghese N."/>
            <person name="Submissions S."/>
        </authorList>
    </citation>
    <scope>NUCLEOTIDE SEQUENCE [LARGE SCALE GENOMIC DNA]</scope>
    <source>
        <strain evidence="3">S5</strain>
    </source>
</reference>
<feature type="chain" id="PRO_5017318653" evidence="1">
    <location>
        <begin position="26"/>
        <end position="133"/>
    </location>
</feature>
<evidence type="ECO:0000256" key="1">
    <source>
        <dbReference type="SAM" id="SignalP"/>
    </source>
</evidence>
<dbReference type="STRING" id="1612202.SAMN05421734_11332"/>
<protein>
    <submittedName>
        <fullName evidence="2">Uncharacterized protein</fullName>
    </submittedName>
</protein>
<organism evidence="2 3">
    <name type="scientific">Pelagirhabdus alkalitolerans</name>
    <dbReference type="NCBI Taxonomy" id="1612202"/>
    <lineage>
        <taxon>Bacteria</taxon>
        <taxon>Bacillati</taxon>
        <taxon>Bacillota</taxon>
        <taxon>Bacilli</taxon>
        <taxon>Bacillales</taxon>
        <taxon>Bacillaceae</taxon>
        <taxon>Pelagirhabdus</taxon>
    </lineage>
</organism>
<feature type="signal peptide" evidence="1">
    <location>
        <begin position="1"/>
        <end position="25"/>
    </location>
</feature>
<gene>
    <name evidence="2" type="ORF">SAMN05421734_11332</name>
</gene>
<proteinExistence type="predicted"/>
<dbReference type="RefSeq" id="WP_090797217.1">
    <property type="nucleotide sequence ID" value="NZ_FMYI01000013.1"/>
</dbReference>
<name>A0A1G6N2I2_9BACI</name>